<feature type="domain" description="FeoB-type G" evidence="17">
    <location>
        <begin position="14"/>
        <end position="183"/>
    </location>
</feature>
<comment type="similarity">
    <text evidence="16">Belongs to the TRAFAC class TrmE-Era-EngA-EngB-Septin-like GTPase superfamily. FeoB GTPase (TC 9.A.8) family.</text>
</comment>
<dbReference type="InterPro" id="IPR011642">
    <property type="entry name" value="Gate_dom"/>
</dbReference>
<evidence type="ECO:0000256" key="13">
    <source>
        <dbReference type="NCBIfam" id="TIGR00437"/>
    </source>
</evidence>
<evidence type="ECO:0000256" key="14">
    <source>
        <dbReference type="PIRSR" id="PIRSR603373-1"/>
    </source>
</evidence>
<accession>A0A1F7RQW9</accession>
<keyword evidence="5 16" id="KW-0812">Transmembrane</keyword>
<evidence type="ECO:0000256" key="1">
    <source>
        <dbReference type="ARBA" id="ARBA00004651"/>
    </source>
</evidence>
<dbReference type="PROSITE" id="PS51711">
    <property type="entry name" value="G_FEOB"/>
    <property type="match status" value="1"/>
</dbReference>
<keyword evidence="10 14" id="KW-0342">GTP-binding</keyword>
<dbReference type="NCBIfam" id="TIGR00437">
    <property type="entry name" value="feoB"/>
    <property type="match status" value="1"/>
</dbReference>
<feature type="transmembrane region" description="Helical" evidence="16">
    <location>
        <begin position="637"/>
        <end position="656"/>
    </location>
</feature>
<dbReference type="GO" id="GO:0005886">
    <property type="term" value="C:plasma membrane"/>
    <property type="evidence" value="ECO:0007669"/>
    <property type="project" value="UniProtKB-SubCell"/>
</dbReference>
<keyword evidence="9" id="KW-0406">Ion transport</keyword>
<keyword evidence="15" id="KW-0479">Metal-binding</keyword>
<dbReference type="SUPFAM" id="SSF52540">
    <property type="entry name" value="P-loop containing nucleoside triphosphate hydrolases"/>
    <property type="match status" value="1"/>
</dbReference>
<feature type="binding site" evidence="14">
    <location>
        <begin position="163"/>
        <end position="165"/>
    </location>
    <ligand>
        <name>GTP</name>
        <dbReference type="ChEBI" id="CHEBI:37565"/>
        <label>1</label>
    </ligand>
</feature>
<keyword evidence="15" id="KW-0460">Magnesium</keyword>
<keyword evidence="4 16" id="KW-0410">Iron transport</keyword>
<evidence type="ECO:0000313" key="18">
    <source>
        <dbReference type="EMBL" id="OGL43923.1"/>
    </source>
</evidence>
<evidence type="ECO:0000256" key="6">
    <source>
        <dbReference type="ARBA" id="ARBA00022741"/>
    </source>
</evidence>
<feature type="transmembrane region" description="Helical" evidence="16">
    <location>
        <begin position="299"/>
        <end position="327"/>
    </location>
</feature>
<feature type="transmembrane region" description="Helical" evidence="16">
    <location>
        <begin position="603"/>
        <end position="625"/>
    </location>
</feature>
<evidence type="ECO:0000256" key="12">
    <source>
        <dbReference type="ARBA" id="ARBA00031200"/>
    </source>
</evidence>
<dbReference type="Gene3D" id="3.40.50.300">
    <property type="entry name" value="P-loop containing nucleotide triphosphate hydrolases"/>
    <property type="match status" value="1"/>
</dbReference>
<feature type="binding site" evidence="14">
    <location>
        <begin position="46"/>
        <end position="50"/>
    </location>
    <ligand>
        <name>GTP</name>
        <dbReference type="ChEBI" id="CHEBI:37565"/>
        <label>1</label>
    </ligand>
</feature>
<dbReference type="Proteomes" id="UP000178797">
    <property type="component" value="Unassembled WGS sequence"/>
</dbReference>
<keyword evidence="6 14" id="KW-0547">Nucleotide-binding</keyword>
<evidence type="ECO:0000313" key="19">
    <source>
        <dbReference type="Proteomes" id="UP000178797"/>
    </source>
</evidence>
<keyword evidence="8 16" id="KW-0408">Iron</keyword>
<name>A0A1F7RQW9_9BACT</name>
<evidence type="ECO:0000256" key="9">
    <source>
        <dbReference type="ARBA" id="ARBA00023065"/>
    </source>
</evidence>
<feature type="binding site" evidence="15">
    <location>
        <position position="35"/>
    </location>
    <ligand>
        <name>Mg(2+)</name>
        <dbReference type="ChEBI" id="CHEBI:18420"/>
        <label>2</label>
    </ligand>
</feature>
<keyword evidence="11 16" id="KW-0472">Membrane</keyword>
<feature type="transmembrane region" description="Helical" evidence="16">
    <location>
        <begin position="443"/>
        <end position="467"/>
    </location>
</feature>
<dbReference type="InterPro" id="IPR003373">
    <property type="entry name" value="Fe2_transport_prot-B"/>
</dbReference>
<comment type="subcellular location">
    <subcellularLocation>
        <location evidence="16">Cell inner membrane</location>
        <topology evidence="16">Multi-pass membrane protein</topology>
    </subcellularLocation>
    <subcellularLocation>
        <location evidence="1">Cell membrane</location>
        <topology evidence="1">Multi-pass membrane protein</topology>
    </subcellularLocation>
</comment>
<feature type="transmembrane region" description="Helical" evidence="16">
    <location>
        <begin position="473"/>
        <end position="493"/>
    </location>
</feature>
<dbReference type="Gene3D" id="1.10.287.1770">
    <property type="match status" value="1"/>
</dbReference>
<comment type="function">
    <text evidence="16">Probable transporter of a GTP-driven Fe(2+) uptake system.</text>
</comment>
<gene>
    <name evidence="18" type="ORF">A2W05_02310</name>
</gene>
<dbReference type="GO" id="GO:0015093">
    <property type="term" value="F:ferrous iron transmembrane transporter activity"/>
    <property type="evidence" value="ECO:0007669"/>
    <property type="project" value="UniProtKB-UniRule"/>
</dbReference>
<evidence type="ECO:0000259" key="17">
    <source>
        <dbReference type="PROSITE" id="PS51711"/>
    </source>
</evidence>
<evidence type="ECO:0000256" key="7">
    <source>
        <dbReference type="ARBA" id="ARBA00022989"/>
    </source>
</evidence>
<dbReference type="InterPro" id="IPR050860">
    <property type="entry name" value="FeoB_GTPase"/>
</dbReference>
<feature type="binding site" evidence="15">
    <location>
        <position position="36"/>
    </location>
    <ligand>
        <name>Mg(2+)</name>
        <dbReference type="ChEBI" id="CHEBI:18420"/>
        <label>2</label>
    </ligand>
</feature>
<protein>
    <recommendedName>
        <fullName evidence="12 13">Ferrous iron transport protein B</fullName>
    </recommendedName>
</protein>
<dbReference type="Pfam" id="PF17910">
    <property type="entry name" value="FeoB_Cyto"/>
    <property type="match status" value="1"/>
</dbReference>
<sequence length="657" mass="73348">MEQKKAISINYEKIPTIILVGSPNVGKSVIFGLLTGKYVTVSNYPGTTVEVTEGVLETFLPKSGKNLSKMRLIDSPGVNSLMPRSEDERVTRDLLLTENPFGIIQVADSKNLKRSLLITFQLVEMGFPLTLVLNIYDEATERGIAIDTKILSEILGIRVLPTVATERRGISELKAGLNDFKRSAFNFTYNERIEEAVKQINKFIPDTPVSKRSLSLMLLAEDENLFEYLKKIKPNLATDLIRGIVNNAKLHFRDPLNFIIFKEKQQKINEIFEKCVRIESKKPKEWKEKLGNLCMHPLWGFPILLVVLILMYELVGVVGAGIAVNFFEKVIFGEYINPAAIKVLNKVMPFQLINEILVGEYGLITVGIKYSVAIVFPIVGFFFVFFGILEDSGYLPRLTVMSNRIFKKIGLQGRAVLPMVLGLGCDTMATLTTRILDTRRERIIATLLLALGIPCSAQLGVVLGMLGSISTKSLLIVVVTVLLQLLIVGYLAAKILPGKSSDFLSEIPPLRIPKIYNILVKTYYRVKWFMKEAVPLFLLGTFVLFSFSKLGILKIIERGVRPVVHGILGLPDKSAEAFIVGFLRRDYGAAGLFKLAKDGYLNLHQITVAIAVMILFVPCIANFFVIIKEQGMKRATIMTLFIFAYAILIGGLLNLFL</sequence>
<dbReference type="PANTHER" id="PTHR43185">
    <property type="entry name" value="FERROUS IRON TRANSPORT PROTEIN B"/>
    <property type="match status" value="1"/>
</dbReference>
<feature type="binding site" evidence="14">
    <location>
        <begin position="21"/>
        <end position="28"/>
    </location>
    <ligand>
        <name>GTP</name>
        <dbReference type="ChEBI" id="CHEBI:37565"/>
        <label>1</label>
    </ligand>
</feature>
<evidence type="ECO:0000256" key="8">
    <source>
        <dbReference type="ARBA" id="ARBA00023004"/>
    </source>
</evidence>
<dbReference type="InterPro" id="IPR030389">
    <property type="entry name" value="G_FEOB_dom"/>
</dbReference>
<dbReference type="Pfam" id="PF02421">
    <property type="entry name" value="FeoB_N"/>
    <property type="match status" value="1"/>
</dbReference>
<evidence type="ECO:0000256" key="5">
    <source>
        <dbReference type="ARBA" id="ARBA00022692"/>
    </source>
</evidence>
<organism evidence="18 19">
    <name type="scientific">Candidatus Schekmanbacteria bacterium RBG_16_38_10</name>
    <dbReference type="NCBI Taxonomy" id="1817879"/>
    <lineage>
        <taxon>Bacteria</taxon>
        <taxon>Candidatus Schekmaniibacteriota</taxon>
    </lineage>
</organism>
<evidence type="ECO:0000256" key="2">
    <source>
        <dbReference type="ARBA" id="ARBA00022448"/>
    </source>
</evidence>
<dbReference type="GO" id="GO:0005525">
    <property type="term" value="F:GTP binding"/>
    <property type="evidence" value="ECO:0007669"/>
    <property type="project" value="UniProtKB-KW"/>
</dbReference>
<evidence type="ECO:0000256" key="3">
    <source>
        <dbReference type="ARBA" id="ARBA00022475"/>
    </source>
</evidence>
<dbReference type="InterPro" id="IPR027417">
    <property type="entry name" value="P-loop_NTPase"/>
</dbReference>
<evidence type="ECO:0000256" key="4">
    <source>
        <dbReference type="ARBA" id="ARBA00022496"/>
    </source>
</evidence>
<reference evidence="18 19" key="1">
    <citation type="journal article" date="2016" name="Nat. Commun.">
        <title>Thousands of microbial genomes shed light on interconnected biogeochemical processes in an aquifer system.</title>
        <authorList>
            <person name="Anantharaman K."/>
            <person name="Brown C.T."/>
            <person name="Hug L.A."/>
            <person name="Sharon I."/>
            <person name="Castelle C.J."/>
            <person name="Probst A.J."/>
            <person name="Thomas B.C."/>
            <person name="Singh A."/>
            <person name="Wilkins M.J."/>
            <person name="Karaoz U."/>
            <person name="Brodie E.L."/>
            <person name="Williams K.H."/>
            <person name="Hubbard S.S."/>
            <person name="Banfield J.F."/>
        </authorList>
    </citation>
    <scope>NUCLEOTIDE SEQUENCE [LARGE SCALE GENOMIC DNA]</scope>
</reference>
<feature type="transmembrane region" description="Helical" evidence="16">
    <location>
        <begin position="409"/>
        <end position="431"/>
    </location>
</feature>
<dbReference type="CDD" id="cd01879">
    <property type="entry name" value="FeoB"/>
    <property type="match status" value="1"/>
</dbReference>
<proteinExistence type="inferred from homology"/>
<evidence type="ECO:0000256" key="16">
    <source>
        <dbReference type="RuleBase" id="RU362098"/>
    </source>
</evidence>
<dbReference type="Pfam" id="PF07670">
    <property type="entry name" value="Gate"/>
    <property type="match status" value="2"/>
</dbReference>
<feature type="transmembrane region" description="Helical" evidence="16">
    <location>
        <begin position="533"/>
        <end position="556"/>
    </location>
</feature>
<dbReference type="InterPro" id="IPR006073">
    <property type="entry name" value="GTP-bd"/>
</dbReference>
<feature type="non-terminal residue" evidence="18">
    <location>
        <position position="657"/>
    </location>
</feature>
<dbReference type="InterPro" id="IPR011640">
    <property type="entry name" value="Fe2_transport_prot_B_C"/>
</dbReference>
<keyword evidence="7 16" id="KW-1133">Transmembrane helix</keyword>
<dbReference type="GO" id="GO:0046872">
    <property type="term" value="F:metal ion binding"/>
    <property type="evidence" value="ECO:0007669"/>
    <property type="project" value="UniProtKB-KW"/>
</dbReference>
<evidence type="ECO:0000256" key="10">
    <source>
        <dbReference type="ARBA" id="ARBA00023134"/>
    </source>
</evidence>
<dbReference type="EMBL" id="MGDE01000203">
    <property type="protein sequence ID" value="OGL43923.1"/>
    <property type="molecule type" value="Genomic_DNA"/>
</dbReference>
<dbReference type="InterPro" id="IPR041069">
    <property type="entry name" value="FeoB_Cyto"/>
</dbReference>
<keyword evidence="3" id="KW-1003">Cell membrane</keyword>
<dbReference type="AlphaFoldDB" id="A0A1F7RQW9"/>
<feature type="binding site" evidence="14">
    <location>
        <begin position="134"/>
        <end position="137"/>
    </location>
    <ligand>
        <name>GTP</name>
        <dbReference type="ChEBI" id="CHEBI:37565"/>
        <label>1</label>
    </ligand>
</feature>
<dbReference type="Pfam" id="PF07664">
    <property type="entry name" value="FeoB_C"/>
    <property type="match status" value="1"/>
</dbReference>
<feature type="binding site" evidence="14">
    <location>
        <begin position="74"/>
        <end position="77"/>
    </location>
    <ligand>
        <name>GTP</name>
        <dbReference type="ChEBI" id="CHEBI:37565"/>
        <label>1</label>
    </ligand>
</feature>
<feature type="transmembrane region" description="Helical" evidence="16">
    <location>
        <begin position="370"/>
        <end position="389"/>
    </location>
</feature>
<evidence type="ECO:0000256" key="15">
    <source>
        <dbReference type="PIRSR" id="PIRSR603373-2"/>
    </source>
</evidence>
<comment type="caution">
    <text evidence="18">The sequence shown here is derived from an EMBL/GenBank/DDBJ whole genome shotgun (WGS) entry which is preliminary data.</text>
</comment>
<evidence type="ECO:0000256" key="11">
    <source>
        <dbReference type="ARBA" id="ARBA00023136"/>
    </source>
</evidence>
<dbReference type="PRINTS" id="PR00326">
    <property type="entry name" value="GTP1OBG"/>
</dbReference>
<keyword evidence="2 16" id="KW-0813">Transport</keyword>
<dbReference type="PANTHER" id="PTHR43185:SF1">
    <property type="entry name" value="FE(2+) TRANSPORTER FEOB"/>
    <property type="match status" value="1"/>
</dbReference>